<dbReference type="InterPro" id="IPR011991">
    <property type="entry name" value="ArsR-like_HTH"/>
</dbReference>
<evidence type="ECO:0000256" key="1">
    <source>
        <dbReference type="ARBA" id="ARBA00023015"/>
    </source>
</evidence>
<dbReference type="InterPro" id="IPR000485">
    <property type="entry name" value="AsnC-type_HTH_dom"/>
</dbReference>
<dbReference type="GO" id="GO:0043200">
    <property type="term" value="P:response to amino acid"/>
    <property type="evidence" value="ECO:0007669"/>
    <property type="project" value="TreeGrafter"/>
</dbReference>
<dbReference type="SUPFAM" id="SSF46785">
    <property type="entry name" value="Winged helix' DNA-binding domain"/>
    <property type="match status" value="1"/>
</dbReference>
<dbReference type="PRINTS" id="PR00033">
    <property type="entry name" value="HTHASNC"/>
</dbReference>
<name>A0AA41YNM5_9PROT</name>
<dbReference type="InterPro" id="IPR036388">
    <property type="entry name" value="WH-like_DNA-bd_sf"/>
</dbReference>
<dbReference type="Pfam" id="PF01037">
    <property type="entry name" value="AsnC_trans_reg"/>
    <property type="match status" value="1"/>
</dbReference>
<gene>
    <name evidence="5" type="ORF">OL599_21825</name>
</gene>
<dbReference type="Proteomes" id="UP001165679">
    <property type="component" value="Unassembled WGS sequence"/>
</dbReference>
<feature type="domain" description="HTH asnC-type" evidence="4">
    <location>
        <begin position="5"/>
        <end position="65"/>
    </location>
</feature>
<dbReference type="CDD" id="cd00090">
    <property type="entry name" value="HTH_ARSR"/>
    <property type="match status" value="1"/>
</dbReference>
<dbReference type="GO" id="GO:0005829">
    <property type="term" value="C:cytosol"/>
    <property type="evidence" value="ECO:0007669"/>
    <property type="project" value="TreeGrafter"/>
</dbReference>
<dbReference type="PANTHER" id="PTHR30154:SF34">
    <property type="entry name" value="TRANSCRIPTIONAL REGULATOR AZLB"/>
    <property type="match status" value="1"/>
</dbReference>
<keyword evidence="2" id="KW-0238">DNA-binding</keyword>
<evidence type="ECO:0000313" key="5">
    <source>
        <dbReference type="EMBL" id="MCW3477216.1"/>
    </source>
</evidence>
<comment type="caution">
    <text evidence="5">The sequence shown here is derived from an EMBL/GenBank/DDBJ whole genome shotgun (WGS) entry which is preliminary data.</text>
</comment>
<evidence type="ECO:0000313" key="6">
    <source>
        <dbReference type="Proteomes" id="UP001165679"/>
    </source>
</evidence>
<reference evidence="5" key="1">
    <citation type="submission" date="2022-09" db="EMBL/GenBank/DDBJ databases">
        <title>Rhodovastum sp. nov. RN2-1 isolated from soil in Seongnam, South Korea.</title>
        <authorList>
            <person name="Le N.T."/>
        </authorList>
    </citation>
    <scope>NUCLEOTIDE SEQUENCE</scope>
    <source>
        <strain evidence="5">RN2-1</strain>
    </source>
</reference>
<proteinExistence type="predicted"/>
<keyword evidence="1" id="KW-0805">Transcription regulation</keyword>
<protein>
    <submittedName>
        <fullName evidence="5">Lrp/AsnC family transcriptional regulator</fullName>
    </submittedName>
</protein>
<dbReference type="PROSITE" id="PS50956">
    <property type="entry name" value="HTH_ASNC_2"/>
    <property type="match status" value="1"/>
</dbReference>
<keyword evidence="6" id="KW-1185">Reference proteome</keyword>
<evidence type="ECO:0000256" key="3">
    <source>
        <dbReference type="ARBA" id="ARBA00023163"/>
    </source>
</evidence>
<dbReference type="InterPro" id="IPR019888">
    <property type="entry name" value="Tscrpt_reg_AsnC-like"/>
</dbReference>
<dbReference type="InterPro" id="IPR011008">
    <property type="entry name" value="Dimeric_a/b-barrel"/>
</dbReference>
<reference evidence="5" key="2">
    <citation type="submission" date="2022-10" db="EMBL/GenBank/DDBJ databases">
        <authorList>
            <person name="Trinh H.N."/>
        </authorList>
    </citation>
    <scope>NUCLEOTIDE SEQUENCE</scope>
    <source>
        <strain evidence="5">RN2-1</strain>
    </source>
</reference>
<evidence type="ECO:0000256" key="2">
    <source>
        <dbReference type="ARBA" id="ARBA00023125"/>
    </source>
</evidence>
<dbReference type="InterPro" id="IPR036390">
    <property type="entry name" value="WH_DNA-bd_sf"/>
</dbReference>
<dbReference type="GO" id="GO:0006355">
    <property type="term" value="P:regulation of DNA-templated transcription"/>
    <property type="evidence" value="ECO:0007669"/>
    <property type="project" value="UniProtKB-ARBA"/>
</dbReference>
<dbReference type="EMBL" id="JAPDNT010000032">
    <property type="protein sequence ID" value="MCW3477216.1"/>
    <property type="molecule type" value="Genomic_DNA"/>
</dbReference>
<keyword evidence="3" id="KW-0804">Transcription</keyword>
<dbReference type="Gene3D" id="3.30.70.920">
    <property type="match status" value="1"/>
</dbReference>
<dbReference type="SUPFAM" id="SSF54909">
    <property type="entry name" value="Dimeric alpha+beta barrel"/>
    <property type="match status" value="1"/>
</dbReference>
<accession>A0AA41YNM5</accession>
<dbReference type="GO" id="GO:0043565">
    <property type="term" value="F:sequence-specific DNA binding"/>
    <property type="evidence" value="ECO:0007669"/>
    <property type="project" value="InterPro"/>
</dbReference>
<dbReference type="SMART" id="SM00344">
    <property type="entry name" value="HTH_ASNC"/>
    <property type="match status" value="1"/>
</dbReference>
<dbReference type="Pfam" id="PF13404">
    <property type="entry name" value="HTH_AsnC-type"/>
    <property type="match status" value="1"/>
</dbReference>
<organism evidence="5 6">
    <name type="scientific">Limobrevibacterium gyesilva</name>
    <dbReference type="NCBI Taxonomy" id="2991712"/>
    <lineage>
        <taxon>Bacteria</taxon>
        <taxon>Pseudomonadati</taxon>
        <taxon>Pseudomonadota</taxon>
        <taxon>Alphaproteobacteria</taxon>
        <taxon>Acetobacterales</taxon>
        <taxon>Acetobacteraceae</taxon>
        <taxon>Limobrevibacterium</taxon>
    </lineage>
</organism>
<dbReference type="PANTHER" id="PTHR30154">
    <property type="entry name" value="LEUCINE-RESPONSIVE REGULATORY PROTEIN"/>
    <property type="match status" value="1"/>
</dbReference>
<dbReference type="InterPro" id="IPR019887">
    <property type="entry name" value="Tscrpt_reg_AsnC/Lrp_C"/>
</dbReference>
<dbReference type="RefSeq" id="WP_264716150.1">
    <property type="nucleotide sequence ID" value="NZ_JAPDNT010000032.1"/>
</dbReference>
<evidence type="ECO:0000259" key="4">
    <source>
        <dbReference type="PROSITE" id="PS50956"/>
    </source>
</evidence>
<sequence>MPVVLDAVDEQIIAALRRDGRQANTHLARQIGVTEGTVRKRIQRLREAGIVDVRAFVDMRRMGLDWDVIILVNCAYGRIEDVARQLAALDEVRYVALMTGRYDLMVAAFFRSQTELTAFLLERLPAVEGVTRSEMLHRLRALKYDSMRFL</sequence>
<dbReference type="Gene3D" id="1.10.10.10">
    <property type="entry name" value="Winged helix-like DNA-binding domain superfamily/Winged helix DNA-binding domain"/>
    <property type="match status" value="1"/>
</dbReference>
<dbReference type="AlphaFoldDB" id="A0AA41YNM5"/>